<dbReference type="EMBL" id="CP117167">
    <property type="protein sequence ID" value="WCT11714.1"/>
    <property type="molecule type" value="Genomic_DNA"/>
</dbReference>
<evidence type="ECO:0000256" key="1">
    <source>
        <dbReference type="SAM" id="SignalP"/>
    </source>
</evidence>
<name>A0ABY7T5I0_9SPHI</name>
<sequence>MKKIFLLLILSLCSYTVFSQTVIPDFVPNLRYVGHVDTLLRNHVKQFDLIIAFRVHYGWKYDSEYHLLVLNNGHWQKMNFHNKQGSLAKYDPPVPVRDRYKGEADSLYSRMFANNVLTIDDDDVYPTCAEADTVINGRHRKFKVGIDNAAAYSFWFIRADKTRQLYFYAPEYFIQYCSPYWDRRNAIDIITLFTRNW</sequence>
<organism evidence="2 3">
    <name type="scientific">Mucilaginibacter jinjuensis</name>
    <dbReference type="NCBI Taxonomy" id="1176721"/>
    <lineage>
        <taxon>Bacteria</taxon>
        <taxon>Pseudomonadati</taxon>
        <taxon>Bacteroidota</taxon>
        <taxon>Sphingobacteriia</taxon>
        <taxon>Sphingobacteriales</taxon>
        <taxon>Sphingobacteriaceae</taxon>
        <taxon>Mucilaginibacter</taxon>
    </lineage>
</organism>
<gene>
    <name evidence="2" type="ORF">PQO05_23575</name>
</gene>
<feature type="chain" id="PRO_5045622909" evidence="1">
    <location>
        <begin position="20"/>
        <end position="197"/>
    </location>
</feature>
<accession>A0ABY7T5I0</accession>
<evidence type="ECO:0000313" key="2">
    <source>
        <dbReference type="EMBL" id="WCT11714.1"/>
    </source>
</evidence>
<proteinExistence type="predicted"/>
<keyword evidence="1" id="KW-0732">Signal</keyword>
<keyword evidence="3" id="KW-1185">Reference proteome</keyword>
<feature type="signal peptide" evidence="1">
    <location>
        <begin position="1"/>
        <end position="19"/>
    </location>
</feature>
<protein>
    <submittedName>
        <fullName evidence="2">Uncharacterized protein</fullName>
    </submittedName>
</protein>
<dbReference type="RefSeq" id="WP_273629902.1">
    <property type="nucleotide sequence ID" value="NZ_CP117167.1"/>
</dbReference>
<evidence type="ECO:0000313" key="3">
    <source>
        <dbReference type="Proteomes" id="UP001216139"/>
    </source>
</evidence>
<reference evidence="2 3" key="1">
    <citation type="submission" date="2023-02" db="EMBL/GenBank/DDBJ databases">
        <title>Genome sequence of Mucilaginibacter jinjuensis strain KACC 16571.</title>
        <authorList>
            <person name="Kim S."/>
            <person name="Heo J."/>
            <person name="Kwon S.-W."/>
        </authorList>
    </citation>
    <scope>NUCLEOTIDE SEQUENCE [LARGE SCALE GENOMIC DNA]</scope>
    <source>
        <strain evidence="2 3">KACC 16571</strain>
    </source>
</reference>
<dbReference type="Proteomes" id="UP001216139">
    <property type="component" value="Chromosome"/>
</dbReference>